<protein>
    <submittedName>
        <fullName evidence="2">Uncharacterized protein</fullName>
    </submittedName>
</protein>
<dbReference type="AlphaFoldDB" id="A0A8X7BWM8"/>
<gene>
    <name evidence="2" type="ORF">TNIN_111341</name>
</gene>
<evidence type="ECO:0000313" key="3">
    <source>
        <dbReference type="Proteomes" id="UP000886998"/>
    </source>
</evidence>
<sequence>MRKEILSIVILSLLVVSSSLERIDANGRLLCNEDLMKGVREVMAKAPAKILKHTVKCVESRIDPMHVGDVKIECDGKMEIVLSDHVLAVENPLEFADCASATVEKLDDELTEDEKAEIEKLQIKAVKLYEKIRSILEG</sequence>
<name>A0A8X7BWM8_9ARAC</name>
<proteinExistence type="predicted"/>
<feature type="signal peptide" evidence="1">
    <location>
        <begin position="1"/>
        <end position="20"/>
    </location>
</feature>
<keyword evidence="1" id="KW-0732">Signal</keyword>
<feature type="chain" id="PRO_5036484792" evidence="1">
    <location>
        <begin position="21"/>
        <end position="138"/>
    </location>
</feature>
<accession>A0A8X7BWM8</accession>
<evidence type="ECO:0000256" key="1">
    <source>
        <dbReference type="SAM" id="SignalP"/>
    </source>
</evidence>
<evidence type="ECO:0000313" key="2">
    <source>
        <dbReference type="EMBL" id="GFY44644.1"/>
    </source>
</evidence>
<dbReference type="OrthoDB" id="6427451at2759"/>
<dbReference type="Proteomes" id="UP000886998">
    <property type="component" value="Unassembled WGS sequence"/>
</dbReference>
<dbReference type="EMBL" id="BMAV01004338">
    <property type="protein sequence ID" value="GFY44644.1"/>
    <property type="molecule type" value="Genomic_DNA"/>
</dbReference>
<comment type="caution">
    <text evidence="2">The sequence shown here is derived from an EMBL/GenBank/DDBJ whole genome shotgun (WGS) entry which is preliminary data.</text>
</comment>
<reference evidence="2" key="1">
    <citation type="submission" date="2020-08" db="EMBL/GenBank/DDBJ databases">
        <title>Multicomponent nature underlies the extraordinary mechanical properties of spider dragline silk.</title>
        <authorList>
            <person name="Kono N."/>
            <person name="Nakamura H."/>
            <person name="Mori M."/>
            <person name="Yoshida Y."/>
            <person name="Ohtoshi R."/>
            <person name="Malay A.D."/>
            <person name="Moran D.A.P."/>
            <person name="Tomita M."/>
            <person name="Numata K."/>
            <person name="Arakawa K."/>
        </authorList>
    </citation>
    <scope>NUCLEOTIDE SEQUENCE</scope>
</reference>
<organism evidence="2 3">
    <name type="scientific">Trichonephila inaurata madagascariensis</name>
    <dbReference type="NCBI Taxonomy" id="2747483"/>
    <lineage>
        <taxon>Eukaryota</taxon>
        <taxon>Metazoa</taxon>
        <taxon>Ecdysozoa</taxon>
        <taxon>Arthropoda</taxon>
        <taxon>Chelicerata</taxon>
        <taxon>Arachnida</taxon>
        <taxon>Araneae</taxon>
        <taxon>Araneomorphae</taxon>
        <taxon>Entelegynae</taxon>
        <taxon>Araneoidea</taxon>
        <taxon>Nephilidae</taxon>
        <taxon>Trichonephila</taxon>
        <taxon>Trichonephila inaurata</taxon>
    </lineage>
</organism>
<keyword evidence="3" id="KW-1185">Reference proteome</keyword>